<protein>
    <recommendedName>
        <fullName evidence="6">Piwi domain-containing protein</fullName>
    </recommendedName>
</protein>
<dbReference type="Gene3D" id="3.40.50.2300">
    <property type="match status" value="1"/>
</dbReference>
<evidence type="ECO:0008006" key="6">
    <source>
        <dbReference type="Google" id="ProtNLM"/>
    </source>
</evidence>
<dbReference type="InterPro" id="IPR003100">
    <property type="entry name" value="PAZ_dom"/>
</dbReference>
<dbReference type="Pfam" id="PF02171">
    <property type="entry name" value="Piwi"/>
    <property type="match status" value="1"/>
</dbReference>
<dbReference type="InterPro" id="IPR014811">
    <property type="entry name" value="ArgoL1"/>
</dbReference>
<dbReference type="Pfam" id="PF02170">
    <property type="entry name" value="PAZ"/>
    <property type="match status" value="1"/>
</dbReference>
<feature type="domain" description="Piwi" evidence="3">
    <location>
        <begin position="572"/>
        <end position="880"/>
    </location>
</feature>
<dbReference type="Pfam" id="PF08699">
    <property type="entry name" value="ArgoL1"/>
    <property type="match status" value="1"/>
</dbReference>
<dbReference type="Proteomes" id="UP000483820">
    <property type="component" value="Chromosome I"/>
</dbReference>
<dbReference type="InterPro" id="IPR032473">
    <property type="entry name" value="Argonaute_Mid_dom"/>
</dbReference>
<dbReference type="SMART" id="SM00949">
    <property type="entry name" value="PAZ"/>
    <property type="match status" value="1"/>
</dbReference>
<dbReference type="KEGG" id="crq:GCK72_000663"/>
<dbReference type="InterPro" id="IPR003165">
    <property type="entry name" value="Piwi"/>
</dbReference>
<dbReference type="CDD" id="cd02846">
    <property type="entry name" value="PAZ_argonaute_like"/>
    <property type="match status" value="1"/>
</dbReference>
<dbReference type="Gene3D" id="2.170.260.10">
    <property type="entry name" value="paz domain"/>
    <property type="match status" value="1"/>
</dbReference>
<evidence type="ECO:0000259" key="3">
    <source>
        <dbReference type="PROSITE" id="PS50822"/>
    </source>
</evidence>
<evidence type="ECO:0000256" key="1">
    <source>
        <dbReference type="RuleBase" id="RU361178"/>
    </source>
</evidence>
<dbReference type="Pfam" id="PF16486">
    <property type="entry name" value="ArgoN"/>
    <property type="match status" value="1"/>
</dbReference>
<gene>
    <name evidence="4" type="ORF">GCK72_000663</name>
</gene>
<dbReference type="GeneID" id="9821089"/>
<comment type="similarity">
    <text evidence="1">Belongs to the argonaute family.</text>
</comment>
<evidence type="ECO:0000313" key="4">
    <source>
        <dbReference type="EMBL" id="KAF1768850.1"/>
    </source>
</evidence>
<dbReference type="InterPro" id="IPR032472">
    <property type="entry name" value="ArgoL2"/>
</dbReference>
<dbReference type="Pfam" id="PF16487">
    <property type="entry name" value="ArgoMid"/>
    <property type="match status" value="1"/>
</dbReference>
<dbReference type="CDD" id="cd04657">
    <property type="entry name" value="Piwi_ago-like"/>
    <property type="match status" value="1"/>
</dbReference>
<dbReference type="InterPro" id="IPR012337">
    <property type="entry name" value="RNaseH-like_sf"/>
</dbReference>
<name>A0A6A5HKY9_CAERE</name>
<dbReference type="PANTHER" id="PTHR22891">
    <property type="entry name" value="EUKARYOTIC TRANSLATION INITIATION FACTOR 2C"/>
    <property type="match status" value="1"/>
</dbReference>
<accession>A0A6A5HKY9</accession>
<dbReference type="PROSITE" id="PS50822">
    <property type="entry name" value="PIWI"/>
    <property type="match status" value="1"/>
</dbReference>
<dbReference type="EMBL" id="WUAV01000001">
    <property type="protein sequence ID" value="KAF1768850.1"/>
    <property type="molecule type" value="Genomic_DNA"/>
</dbReference>
<dbReference type="PROSITE" id="PS50821">
    <property type="entry name" value="PAZ"/>
    <property type="match status" value="1"/>
</dbReference>
<dbReference type="InterPro" id="IPR036085">
    <property type="entry name" value="PAZ_dom_sf"/>
</dbReference>
<dbReference type="Gene3D" id="3.30.420.10">
    <property type="entry name" value="Ribonuclease H-like superfamily/Ribonuclease H"/>
    <property type="match status" value="1"/>
</dbReference>
<dbReference type="GO" id="GO:0003723">
    <property type="term" value="F:RNA binding"/>
    <property type="evidence" value="ECO:0007669"/>
    <property type="project" value="InterPro"/>
</dbReference>
<dbReference type="AlphaFoldDB" id="A0A6A5HKY9"/>
<dbReference type="CTD" id="9821089"/>
<dbReference type="InterPro" id="IPR032474">
    <property type="entry name" value="Argonaute_N"/>
</dbReference>
<dbReference type="InterPro" id="IPR045246">
    <property type="entry name" value="Piwi_ago-like"/>
</dbReference>
<feature type="domain" description="PAZ" evidence="2">
    <location>
        <begin position="282"/>
        <end position="400"/>
    </location>
</feature>
<reference evidence="4 5" key="1">
    <citation type="submission" date="2019-12" db="EMBL/GenBank/DDBJ databases">
        <title>Chromosome-level assembly of the Caenorhabditis remanei genome.</title>
        <authorList>
            <person name="Teterina A.A."/>
            <person name="Willis J.H."/>
            <person name="Phillips P.C."/>
        </authorList>
    </citation>
    <scope>NUCLEOTIDE SEQUENCE [LARGE SCALE GENOMIC DNA]</scope>
    <source>
        <strain evidence="4 5">PX506</strain>
        <tissue evidence="4">Whole organism</tissue>
    </source>
</reference>
<dbReference type="InterPro" id="IPR036397">
    <property type="entry name" value="RNaseH_sf"/>
</dbReference>
<dbReference type="SMART" id="SM00950">
    <property type="entry name" value="Piwi"/>
    <property type="match status" value="1"/>
</dbReference>
<proteinExistence type="inferred from homology"/>
<dbReference type="SUPFAM" id="SSF53098">
    <property type="entry name" value="Ribonuclease H-like"/>
    <property type="match status" value="1"/>
</dbReference>
<organism evidence="4 5">
    <name type="scientific">Caenorhabditis remanei</name>
    <name type="common">Caenorhabditis vulgaris</name>
    <dbReference type="NCBI Taxonomy" id="31234"/>
    <lineage>
        <taxon>Eukaryota</taxon>
        <taxon>Metazoa</taxon>
        <taxon>Ecdysozoa</taxon>
        <taxon>Nematoda</taxon>
        <taxon>Chromadorea</taxon>
        <taxon>Rhabditida</taxon>
        <taxon>Rhabditina</taxon>
        <taxon>Rhabditomorpha</taxon>
        <taxon>Rhabditoidea</taxon>
        <taxon>Rhabditidae</taxon>
        <taxon>Peloderinae</taxon>
        <taxon>Caenorhabditis</taxon>
    </lineage>
</organism>
<dbReference type="SUPFAM" id="SSF101690">
    <property type="entry name" value="PAZ domain"/>
    <property type="match status" value="1"/>
</dbReference>
<evidence type="ECO:0000313" key="5">
    <source>
        <dbReference type="Proteomes" id="UP000483820"/>
    </source>
</evidence>
<comment type="caution">
    <text evidence="4">The sequence shown here is derived from an EMBL/GenBank/DDBJ whole genome shotgun (WGS) entry which is preliminary data.</text>
</comment>
<evidence type="ECO:0000259" key="2">
    <source>
        <dbReference type="PROSITE" id="PS50821"/>
    </source>
</evidence>
<sequence length="901" mass="101740">MEDQWLLSAIYDDDLVERIRESTRGSCSRHTSINLPTFENEILSSSSGSRTFDEYYLPAIEEPREKFQLVRKPAPSFAGRYLSLLANHFQITCKGSIVYQYYIGINPSIPSKKLNRKILSLLEKQVPELLELNLAYDGMHTIYSSKYIDTRRINQISIDLKGTVKESPNQFTIFFTYVDNFRLDTRIPPENQTAIEKQRMKHAIDTIFRQTSVGRFHVVQQSFFSITPHLQIGPAHGLGWGTVNLGLGREVCYGFYQNVVETFDMLTMNIDVATTTFYRPIALVEFLAEVLEVPLATVIDGRSLSEAQKKKFNREVAGLKVETRHCASPRRFRVARCTWKPMENITLHISNGTDASLSISMVDYFKSRYNIDLQYRHLPCVELGRSRECILPLELCYIVGGQRCIKKLNEQQIANLIRATSRNATERKSAIMNIHERVDVRNDPCGSENGLRVENQMMKLDGRVLPSPRLVYCYPNSKLQNCVTTPNNGTWDMRGKNFYTGVKIKKWAAVCYADSAIVSPNNLESFIGNLQRVAKEIGMPFVEEYCFYSYIPPDDAATSLEILHRTYPDLQIAICVVPGKSTVYGDLKRKGDLLGLTTQCVRTHNVTRVSPHTLSNLCMKINSKLGGVNVALSAPPPAMTSDPTLFIGCHLARNAVPLVSDSSSSDSNMDTSIACLVGSLDGHPTRFSPMFRVQSRNSSTIIDLTDMMCEAIANFRQATGFKPHKIVIYRSGIGEETIEEILQTELRAIREACKLIEPNFQPGITFIGLDVTHHTRFFAANDRDKIGSSQNVPAGTLVETGITVNNAFEFYLVSHAGIQGTSRPTKYVVMWDDNQFPPYEVHEMTYQLCHTQSRCTRSVSIPSPVYYAKLVAQRAKILLADEKFDSQLFHEKSRSDGMMFV</sequence>
<dbReference type="RefSeq" id="XP_003109352.2">
    <property type="nucleotide sequence ID" value="XM_003109304.2"/>
</dbReference>
<dbReference type="SMART" id="SM01163">
    <property type="entry name" value="DUF1785"/>
    <property type="match status" value="1"/>
</dbReference>
<dbReference type="Pfam" id="PF16488">
    <property type="entry name" value="ArgoL2"/>
    <property type="match status" value="1"/>
</dbReference>